<dbReference type="EMBL" id="MKKU01000731">
    <property type="protein sequence ID" value="RNF03258.1"/>
    <property type="molecule type" value="Genomic_DNA"/>
</dbReference>
<dbReference type="Proteomes" id="UP000284403">
    <property type="component" value="Unassembled WGS sequence"/>
</dbReference>
<keyword evidence="1" id="KW-0472">Membrane</keyword>
<dbReference type="AlphaFoldDB" id="A0A422NCQ0"/>
<dbReference type="OrthoDB" id="252529at2759"/>
<feature type="non-terminal residue" evidence="3">
    <location>
        <position position="1"/>
    </location>
</feature>
<gene>
    <name evidence="3" type="ORF">Tco025E_08217</name>
</gene>
<feature type="domain" description="DUF7498" evidence="2">
    <location>
        <begin position="2"/>
        <end position="98"/>
    </location>
</feature>
<dbReference type="GeneID" id="40321828"/>
<evidence type="ECO:0000256" key="1">
    <source>
        <dbReference type="SAM" id="Phobius"/>
    </source>
</evidence>
<sequence length="167" mass="17879">DGSCAAASVKCVTGAQLIFHGTNFNPLQPSYNDVVVGDDVAANPILCRLTAATETELTCVLSIPRDKEHGTYPIRVRIRASGTEWGAAQGAGFLVLGAGEHVPGWKPNDVPQPVPVNDEKKSNTALVVGLVLGSIILVLLLAIACLYFRPFHKCRKYDECEVTYTSP</sequence>
<dbReference type="RefSeq" id="XP_029224807.1">
    <property type="nucleotide sequence ID" value="XM_029375072.1"/>
</dbReference>
<feature type="transmembrane region" description="Helical" evidence="1">
    <location>
        <begin position="125"/>
        <end position="148"/>
    </location>
</feature>
<accession>A0A422NCQ0</accession>
<dbReference type="InterPro" id="IPR055921">
    <property type="entry name" value="DUF7498"/>
</dbReference>
<evidence type="ECO:0000259" key="2">
    <source>
        <dbReference type="Pfam" id="PF24328"/>
    </source>
</evidence>
<proteinExistence type="predicted"/>
<comment type="caution">
    <text evidence="3">The sequence shown here is derived from an EMBL/GenBank/DDBJ whole genome shotgun (WGS) entry which is preliminary data.</text>
</comment>
<protein>
    <recommendedName>
        <fullName evidence="2">DUF7498 domain-containing protein</fullName>
    </recommendedName>
</protein>
<organism evidence="3 4">
    <name type="scientific">Trypanosoma conorhini</name>
    <dbReference type="NCBI Taxonomy" id="83891"/>
    <lineage>
        <taxon>Eukaryota</taxon>
        <taxon>Discoba</taxon>
        <taxon>Euglenozoa</taxon>
        <taxon>Kinetoplastea</taxon>
        <taxon>Metakinetoplastina</taxon>
        <taxon>Trypanosomatida</taxon>
        <taxon>Trypanosomatidae</taxon>
        <taxon>Trypanosoma</taxon>
    </lineage>
</organism>
<reference evidence="3 4" key="1">
    <citation type="journal article" date="2018" name="BMC Genomics">
        <title>Genomic comparison of Trypanosoma conorhini and Trypanosoma rangeli to Trypanosoma cruzi strains of high and low virulence.</title>
        <authorList>
            <person name="Bradwell K.R."/>
            <person name="Koparde V.N."/>
            <person name="Matveyev A.V."/>
            <person name="Serrano M.G."/>
            <person name="Alves J.M."/>
            <person name="Parikh H."/>
            <person name="Huang B."/>
            <person name="Lee V."/>
            <person name="Espinosa-Alvarez O."/>
            <person name="Ortiz P.A."/>
            <person name="Costa-Martins A.G."/>
            <person name="Teixeira M.M."/>
            <person name="Buck G.A."/>
        </authorList>
    </citation>
    <scope>NUCLEOTIDE SEQUENCE [LARGE SCALE GENOMIC DNA]</scope>
    <source>
        <strain evidence="3 4">025E</strain>
    </source>
</reference>
<name>A0A422NCQ0_9TRYP</name>
<dbReference type="Pfam" id="PF24328">
    <property type="entry name" value="DUF7498"/>
    <property type="match status" value="1"/>
</dbReference>
<keyword evidence="1" id="KW-0812">Transmembrane</keyword>
<evidence type="ECO:0000313" key="3">
    <source>
        <dbReference type="EMBL" id="RNF03258.1"/>
    </source>
</evidence>
<keyword evidence="4" id="KW-1185">Reference proteome</keyword>
<keyword evidence="1" id="KW-1133">Transmembrane helix</keyword>
<evidence type="ECO:0000313" key="4">
    <source>
        <dbReference type="Proteomes" id="UP000284403"/>
    </source>
</evidence>